<feature type="compositionally biased region" description="Low complexity" evidence="1">
    <location>
        <begin position="1"/>
        <end position="22"/>
    </location>
</feature>
<gene>
    <name evidence="2" type="ORF">LAESUDRAFT_718892</name>
</gene>
<dbReference type="Proteomes" id="UP000076871">
    <property type="component" value="Unassembled WGS sequence"/>
</dbReference>
<feature type="region of interest" description="Disordered" evidence="1">
    <location>
        <begin position="1"/>
        <end position="29"/>
    </location>
</feature>
<name>A0A165I5E8_9APHY</name>
<dbReference type="GeneID" id="63824553"/>
<dbReference type="SUPFAM" id="SSF88697">
    <property type="entry name" value="PUA domain-like"/>
    <property type="match status" value="1"/>
</dbReference>
<dbReference type="RefSeq" id="XP_040770122.1">
    <property type="nucleotide sequence ID" value="XM_040907524.1"/>
</dbReference>
<organism evidence="2 3">
    <name type="scientific">Laetiporus sulphureus 93-53</name>
    <dbReference type="NCBI Taxonomy" id="1314785"/>
    <lineage>
        <taxon>Eukaryota</taxon>
        <taxon>Fungi</taxon>
        <taxon>Dikarya</taxon>
        <taxon>Basidiomycota</taxon>
        <taxon>Agaricomycotina</taxon>
        <taxon>Agaricomycetes</taxon>
        <taxon>Polyporales</taxon>
        <taxon>Laetiporus</taxon>
    </lineage>
</organism>
<evidence type="ECO:0000313" key="2">
    <source>
        <dbReference type="EMBL" id="KZT12612.1"/>
    </source>
</evidence>
<dbReference type="OrthoDB" id="2149705at2759"/>
<dbReference type="InParanoid" id="A0A165I5E8"/>
<dbReference type="AlphaFoldDB" id="A0A165I5E8"/>
<accession>A0A165I5E8</accession>
<sequence length="185" mass="20465">MPPTWRSTGSGPAGSSSTPSRTLSRKAKRPERVYTDVVLTIQPKYAILIAQREKNHEFRSYQRRADVKRLWLYESAPTCAITCVVETSAPKTPGQLRDSAGVGNDAFNAHEKTSYAYPIRSLYIVSPLITRNVCGCGTGCFLLWVFATLVGNSLKSIRWRAWCVCSDGLEFAAGHCCVTVVDRTL</sequence>
<evidence type="ECO:0000256" key="1">
    <source>
        <dbReference type="SAM" id="MobiDB-lite"/>
    </source>
</evidence>
<proteinExistence type="predicted"/>
<reference evidence="2 3" key="1">
    <citation type="journal article" date="2016" name="Mol. Biol. Evol.">
        <title>Comparative Genomics of Early-Diverging Mushroom-Forming Fungi Provides Insights into the Origins of Lignocellulose Decay Capabilities.</title>
        <authorList>
            <person name="Nagy L.G."/>
            <person name="Riley R."/>
            <person name="Tritt A."/>
            <person name="Adam C."/>
            <person name="Daum C."/>
            <person name="Floudas D."/>
            <person name="Sun H."/>
            <person name="Yadav J.S."/>
            <person name="Pangilinan J."/>
            <person name="Larsson K.H."/>
            <person name="Matsuura K."/>
            <person name="Barry K."/>
            <person name="Labutti K."/>
            <person name="Kuo R."/>
            <person name="Ohm R.A."/>
            <person name="Bhattacharya S.S."/>
            <person name="Shirouzu T."/>
            <person name="Yoshinaga Y."/>
            <person name="Martin F.M."/>
            <person name="Grigoriev I.V."/>
            <person name="Hibbett D.S."/>
        </authorList>
    </citation>
    <scope>NUCLEOTIDE SEQUENCE [LARGE SCALE GENOMIC DNA]</scope>
    <source>
        <strain evidence="2 3">93-53</strain>
    </source>
</reference>
<evidence type="ECO:0000313" key="3">
    <source>
        <dbReference type="Proteomes" id="UP000076871"/>
    </source>
</evidence>
<keyword evidence="3" id="KW-1185">Reference proteome</keyword>
<dbReference type="EMBL" id="KV427605">
    <property type="protein sequence ID" value="KZT12612.1"/>
    <property type="molecule type" value="Genomic_DNA"/>
</dbReference>
<dbReference type="InterPro" id="IPR015947">
    <property type="entry name" value="PUA-like_sf"/>
</dbReference>
<protein>
    <submittedName>
        <fullName evidence="2">Uncharacterized protein</fullName>
    </submittedName>
</protein>